<gene>
    <name evidence="1" type="ORF">EDWATA_03478</name>
</gene>
<name>D4F9L9_EDWTA</name>
<sequence>MPQQQNPPVDTGYVYPLRDTSASGRKSTLGAAIRAFSKRVAGNAGSGLLIRSTH</sequence>
<organism evidence="1 2">
    <name type="scientific">Edwardsiella tarda ATCC 23685</name>
    <dbReference type="NCBI Taxonomy" id="500638"/>
    <lineage>
        <taxon>Bacteria</taxon>
        <taxon>Pseudomonadati</taxon>
        <taxon>Pseudomonadota</taxon>
        <taxon>Gammaproteobacteria</taxon>
        <taxon>Enterobacterales</taxon>
        <taxon>Hafniaceae</taxon>
        <taxon>Edwardsiella</taxon>
    </lineage>
</organism>
<reference evidence="1 2" key="1">
    <citation type="submission" date="2010-02" db="EMBL/GenBank/DDBJ databases">
        <authorList>
            <person name="Weinstock G."/>
            <person name="Sodergren E."/>
            <person name="Clifton S."/>
            <person name="Fulton L."/>
            <person name="Fulton B."/>
            <person name="Courtney L."/>
            <person name="Fronick C."/>
            <person name="Harrison M."/>
            <person name="Strong C."/>
            <person name="Farmer C."/>
            <person name="Delahaunty K."/>
            <person name="Markovic C."/>
            <person name="Hall O."/>
            <person name="Minx P."/>
            <person name="Tomlinson C."/>
            <person name="Mitreva M."/>
            <person name="Nelson J."/>
            <person name="Hou S."/>
            <person name="Wollam A."/>
            <person name="Pepin K.H."/>
            <person name="Johnson M."/>
            <person name="Bhonagiri V."/>
            <person name="Zhang X."/>
            <person name="Suruliraj S."/>
            <person name="Warren W."/>
            <person name="Chinwalla A."/>
            <person name="Mardis E.R."/>
            <person name="Wilson R.K."/>
        </authorList>
    </citation>
    <scope>NUCLEOTIDE SEQUENCE [LARGE SCALE GENOMIC DNA]</scope>
    <source>
        <strain evidence="1 2">ATCC 23685</strain>
    </source>
</reference>
<dbReference type="AlphaFoldDB" id="D4F9L9"/>
<dbReference type="Proteomes" id="UP000003692">
    <property type="component" value="Unassembled WGS sequence"/>
</dbReference>
<dbReference type="EMBL" id="ADGK01000277">
    <property type="protein sequence ID" value="EFE21548.1"/>
    <property type="molecule type" value="Genomic_DNA"/>
</dbReference>
<evidence type="ECO:0000313" key="2">
    <source>
        <dbReference type="Proteomes" id="UP000003692"/>
    </source>
</evidence>
<proteinExistence type="predicted"/>
<dbReference type="HOGENOM" id="CLU_3042943_0_0_6"/>
<protein>
    <submittedName>
        <fullName evidence="1">Uncharacterized protein</fullName>
    </submittedName>
</protein>
<comment type="caution">
    <text evidence="1">The sequence shown here is derived from an EMBL/GenBank/DDBJ whole genome shotgun (WGS) entry which is preliminary data.</text>
</comment>
<accession>D4F9L9</accession>
<evidence type="ECO:0000313" key="1">
    <source>
        <dbReference type="EMBL" id="EFE21548.1"/>
    </source>
</evidence>